<dbReference type="AlphaFoldDB" id="A0A9N9BMY7"/>
<proteinExistence type="predicted"/>
<organism evidence="1 2">
    <name type="scientific">Funneliformis mosseae</name>
    <name type="common">Endomycorrhizal fungus</name>
    <name type="synonym">Glomus mosseae</name>
    <dbReference type="NCBI Taxonomy" id="27381"/>
    <lineage>
        <taxon>Eukaryota</taxon>
        <taxon>Fungi</taxon>
        <taxon>Fungi incertae sedis</taxon>
        <taxon>Mucoromycota</taxon>
        <taxon>Glomeromycotina</taxon>
        <taxon>Glomeromycetes</taxon>
        <taxon>Glomerales</taxon>
        <taxon>Glomeraceae</taxon>
        <taxon>Funneliformis</taxon>
    </lineage>
</organism>
<gene>
    <name evidence="1" type="ORF">FMOSSE_LOCUS7586</name>
</gene>
<evidence type="ECO:0000313" key="1">
    <source>
        <dbReference type="EMBL" id="CAG8573703.1"/>
    </source>
</evidence>
<reference evidence="1" key="1">
    <citation type="submission" date="2021-06" db="EMBL/GenBank/DDBJ databases">
        <authorList>
            <person name="Kallberg Y."/>
            <person name="Tangrot J."/>
            <person name="Rosling A."/>
        </authorList>
    </citation>
    <scope>NUCLEOTIDE SEQUENCE</scope>
    <source>
        <strain evidence="1">87-6 pot B 2015</strain>
    </source>
</reference>
<dbReference type="Proteomes" id="UP000789375">
    <property type="component" value="Unassembled WGS sequence"/>
</dbReference>
<comment type="caution">
    <text evidence="1">The sequence shown here is derived from an EMBL/GenBank/DDBJ whole genome shotgun (WGS) entry which is preliminary data.</text>
</comment>
<sequence>MDHFTKNPNIEFTDDSENVLEGSDQINILEVSTPKESTTPIPLVNISNSSDNFKEEVWFDENMFFNETNFTKVNTTTSDNDDVYFDEANEEVKIDIDNNSNEEFSNLVLNNDKTKNATVIQLQEKVEDFWDKKLPKRGCTHVIINLPLLVKR</sequence>
<dbReference type="EMBL" id="CAJVPP010001803">
    <property type="protein sequence ID" value="CAG8573703.1"/>
    <property type="molecule type" value="Genomic_DNA"/>
</dbReference>
<name>A0A9N9BMY7_FUNMO</name>
<keyword evidence="2" id="KW-1185">Reference proteome</keyword>
<accession>A0A9N9BMY7</accession>
<protein>
    <submittedName>
        <fullName evidence="1">2774_t:CDS:1</fullName>
    </submittedName>
</protein>
<evidence type="ECO:0000313" key="2">
    <source>
        <dbReference type="Proteomes" id="UP000789375"/>
    </source>
</evidence>